<keyword evidence="4" id="KW-1185">Reference proteome</keyword>
<accession>A0AAV9TW54</accession>
<dbReference type="Pfam" id="PF17172">
    <property type="entry name" value="GST_N_4"/>
    <property type="match status" value="1"/>
</dbReference>
<sequence>MPPAARRPDDGSFFRAPRFIRVLFGAFPLVTHPVDPLPERDRAPADENSAPTTTLFVFGAEDGQPSFNPACLKWQTYMRIRGVDFRTEPSSNHASPSGALPFLVVEHPVRSQPPQTVPASKLARWIEDNAASSVNTVDVDAPDYRAFSTLLDTSIRDAWLYAMYVDNTTLHTVTAPKYTAATPIWPVTALLAGQMRHAALASIRNSTSSSSAVTTTGRTLYAQAEDAWAALSTLLGQDQWFFGARDAGLFDASVFAYVHLILAAESTGSSSGAELAAGLRRHANLLEHEARIRRTWFS</sequence>
<dbReference type="GO" id="GO:0001401">
    <property type="term" value="C:SAM complex"/>
    <property type="evidence" value="ECO:0007669"/>
    <property type="project" value="TreeGrafter"/>
</dbReference>
<reference evidence="3 4" key="1">
    <citation type="submission" date="2019-10" db="EMBL/GenBank/DDBJ databases">
        <authorList>
            <person name="Palmer J.M."/>
        </authorList>
    </citation>
    <scope>NUCLEOTIDE SEQUENCE [LARGE SCALE GENOMIC DNA]</scope>
    <source>
        <strain evidence="3 4">TWF696</strain>
    </source>
</reference>
<proteinExistence type="predicted"/>
<dbReference type="AlphaFoldDB" id="A0AAV9TW54"/>
<dbReference type="Proteomes" id="UP001375240">
    <property type="component" value="Unassembled WGS sequence"/>
</dbReference>
<comment type="caution">
    <text evidence="3">The sequence shown here is derived from an EMBL/GenBank/DDBJ whole genome shotgun (WGS) entry which is preliminary data.</text>
</comment>
<dbReference type="PANTHER" id="PTHR12289">
    <property type="entry name" value="METAXIN RELATED"/>
    <property type="match status" value="1"/>
</dbReference>
<name>A0AAV9TW54_9PEZI</name>
<feature type="domain" description="Metaxin glutathione S-transferase" evidence="1">
    <location>
        <begin position="224"/>
        <end position="292"/>
    </location>
</feature>
<dbReference type="InterPro" id="IPR033468">
    <property type="entry name" value="Metaxin_GST"/>
</dbReference>
<dbReference type="GO" id="GO:0007005">
    <property type="term" value="P:mitochondrion organization"/>
    <property type="evidence" value="ECO:0007669"/>
    <property type="project" value="TreeGrafter"/>
</dbReference>
<feature type="domain" description="Thioredoxin-like fold" evidence="2">
    <location>
        <begin position="69"/>
        <end position="168"/>
    </location>
</feature>
<evidence type="ECO:0000313" key="3">
    <source>
        <dbReference type="EMBL" id="KAK6329699.1"/>
    </source>
</evidence>
<dbReference type="InterPro" id="IPR050931">
    <property type="entry name" value="Mito_Protein_Transport_Metaxin"/>
</dbReference>
<evidence type="ECO:0000259" key="2">
    <source>
        <dbReference type="Pfam" id="PF17172"/>
    </source>
</evidence>
<dbReference type="InterPro" id="IPR012336">
    <property type="entry name" value="Thioredoxin-like_fold"/>
</dbReference>
<evidence type="ECO:0008006" key="5">
    <source>
        <dbReference type="Google" id="ProtNLM"/>
    </source>
</evidence>
<dbReference type="EMBL" id="JAVHNQ010000019">
    <property type="protein sequence ID" value="KAK6329699.1"/>
    <property type="molecule type" value="Genomic_DNA"/>
</dbReference>
<evidence type="ECO:0000259" key="1">
    <source>
        <dbReference type="Pfam" id="PF17171"/>
    </source>
</evidence>
<evidence type="ECO:0000313" key="4">
    <source>
        <dbReference type="Proteomes" id="UP001375240"/>
    </source>
</evidence>
<protein>
    <recommendedName>
        <fullName evidence="5">Metaxin</fullName>
    </recommendedName>
</protein>
<organism evidence="3 4">
    <name type="scientific">Orbilia brochopaga</name>
    <dbReference type="NCBI Taxonomy" id="3140254"/>
    <lineage>
        <taxon>Eukaryota</taxon>
        <taxon>Fungi</taxon>
        <taxon>Dikarya</taxon>
        <taxon>Ascomycota</taxon>
        <taxon>Pezizomycotina</taxon>
        <taxon>Orbiliomycetes</taxon>
        <taxon>Orbiliales</taxon>
        <taxon>Orbiliaceae</taxon>
        <taxon>Orbilia</taxon>
    </lineage>
</organism>
<dbReference type="PANTHER" id="PTHR12289:SF44">
    <property type="entry name" value="OUTER MEMBRANE PROTEIN (SAM35), PUTATIVE (AFU_ORTHOLOGUE AFUA_1G13180)-RELATED"/>
    <property type="match status" value="1"/>
</dbReference>
<gene>
    <name evidence="3" type="ORF">TWF696_003569</name>
</gene>
<dbReference type="Pfam" id="PF17171">
    <property type="entry name" value="GST_C_6"/>
    <property type="match status" value="1"/>
</dbReference>